<proteinExistence type="predicted"/>
<dbReference type="PANTHER" id="PTHR34853:SF1">
    <property type="entry name" value="LIPASE 5"/>
    <property type="match status" value="1"/>
</dbReference>
<dbReference type="Gene3D" id="3.40.50.1820">
    <property type="entry name" value="alpha/beta hydrolase"/>
    <property type="match status" value="1"/>
</dbReference>
<evidence type="ECO:0000313" key="3">
    <source>
        <dbReference type="Proteomes" id="UP000247696"/>
    </source>
</evidence>
<dbReference type="Proteomes" id="UP000247696">
    <property type="component" value="Chromosome"/>
</dbReference>
<accession>A0A2Z3YP05</accession>
<dbReference type="EMBL" id="CP024988">
    <property type="protein sequence ID" value="AWT27155.1"/>
    <property type="molecule type" value="Genomic_DNA"/>
</dbReference>
<dbReference type="InterPro" id="IPR005152">
    <property type="entry name" value="Lipase_secreted"/>
</dbReference>
<dbReference type="AlphaFoldDB" id="A0A2Z3YP05"/>
<feature type="region of interest" description="Disordered" evidence="1">
    <location>
        <begin position="18"/>
        <end position="47"/>
    </location>
</feature>
<dbReference type="STRING" id="1737425.GCA_900049755_01461"/>
<reference evidence="3" key="1">
    <citation type="submission" date="2017-11" db="EMBL/GenBank/DDBJ databases">
        <title>Otitis media/interna in a cat caused by the recently described species Corynebacterium provencense.</title>
        <authorList>
            <person name="Kittl S."/>
            <person name="Brodard I."/>
            <person name="Rychener L."/>
            <person name="Jores J."/>
            <person name="Roosje P."/>
            <person name="Gobeli Brawand S."/>
        </authorList>
    </citation>
    <scope>NUCLEOTIDE SEQUENCE [LARGE SCALE GENOMIC DNA]</scope>
    <source>
        <strain evidence="3">17KM38</strain>
    </source>
</reference>
<evidence type="ECO:0000313" key="2">
    <source>
        <dbReference type="EMBL" id="AWT27155.1"/>
    </source>
</evidence>
<dbReference type="OrthoDB" id="9798122at2"/>
<dbReference type="KEGG" id="cpre:Csp1_24050"/>
<protein>
    <recommendedName>
        <fullName evidence="4">Inactive lipase</fullName>
    </recommendedName>
</protein>
<feature type="compositionally biased region" description="Low complexity" evidence="1">
    <location>
        <begin position="38"/>
        <end position="47"/>
    </location>
</feature>
<dbReference type="Pfam" id="PF03583">
    <property type="entry name" value="LIP"/>
    <property type="match status" value="1"/>
</dbReference>
<organism evidence="2 3">
    <name type="scientific">Corynebacterium provencense</name>
    <dbReference type="NCBI Taxonomy" id="1737425"/>
    <lineage>
        <taxon>Bacteria</taxon>
        <taxon>Bacillati</taxon>
        <taxon>Actinomycetota</taxon>
        <taxon>Actinomycetes</taxon>
        <taxon>Mycobacteriales</taxon>
        <taxon>Corynebacteriaceae</taxon>
        <taxon>Corynebacterium</taxon>
    </lineage>
</organism>
<keyword evidence="3" id="KW-1185">Reference proteome</keyword>
<dbReference type="SUPFAM" id="SSF53474">
    <property type="entry name" value="alpha/beta-Hydrolases"/>
    <property type="match status" value="1"/>
</dbReference>
<dbReference type="InterPro" id="IPR029058">
    <property type="entry name" value="AB_hydrolase_fold"/>
</dbReference>
<evidence type="ECO:0000256" key="1">
    <source>
        <dbReference type="SAM" id="MobiDB-lite"/>
    </source>
</evidence>
<gene>
    <name evidence="2" type="ORF">Csp1_24050</name>
</gene>
<dbReference type="PANTHER" id="PTHR34853">
    <property type="match status" value="1"/>
</dbReference>
<dbReference type="PIRSF" id="PIRSF029171">
    <property type="entry name" value="Esterase_LipA"/>
    <property type="match status" value="1"/>
</dbReference>
<dbReference type="GO" id="GO:0004806">
    <property type="term" value="F:triacylglycerol lipase activity"/>
    <property type="evidence" value="ECO:0007669"/>
    <property type="project" value="InterPro"/>
</dbReference>
<dbReference type="GO" id="GO:0016042">
    <property type="term" value="P:lipid catabolic process"/>
    <property type="evidence" value="ECO:0007669"/>
    <property type="project" value="InterPro"/>
</dbReference>
<evidence type="ECO:0008006" key="4">
    <source>
        <dbReference type="Google" id="ProtNLM"/>
    </source>
</evidence>
<sequence length="454" mass="47838">MSDLRNFFPICRRNFPITPGKDNLSDMRRFPRSHATPRPRTTPRPLDTARRTAAAAVRRSTVAALATVTAAAVSFVPSAAAHVPGTTGTTATTTAATMATAALAATASAPTRGTVISSSVLPDDLVLTRSSGGWHFEYETDGPHGEKASSLGTLYLPQGQAPEGGWPVLVYGHGTQGLGDANVSWTGWVGEDNTGDQYLAHWLDAGFAVAAPEYVGLGTDGVHPYLNTHSEGAAMIDIVRASRSLSDDLSTTWVTNGYSQGGHASMAAAEMAAEYAPELHLAAVTAGGVPAGIADELAVVTPVLQFSQPDLETYLAFVLAGFRAARPDFPLDDYLTDTGRRIVDLAETANYFEMSDAVADIPVGDLVTRPLATGDLLPAVREHLAVPVDGYDAPVFIYQQAYDMVSPAPFTTRLVAEAEANSMDVTYRVDEDPAGHAGWTDGLEDAVAFASSRV</sequence>
<name>A0A2Z3YP05_9CORY</name>